<dbReference type="SMART" id="SM00717">
    <property type="entry name" value="SANT"/>
    <property type="match status" value="2"/>
</dbReference>
<dbReference type="OMA" id="WTDQEMD"/>
<dbReference type="Pfam" id="PF23082">
    <property type="entry name" value="Myb_DNA-binding_2"/>
    <property type="match status" value="1"/>
</dbReference>
<dbReference type="GO" id="GO:0000976">
    <property type="term" value="F:transcription cis-regulatory region binding"/>
    <property type="evidence" value="ECO:0007669"/>
    <property type="project" value="UniProtKB-ARBA"/>
</dbReference>
<proteinExistence type="predicted"/>
<dbReference type="FunFam" id="1.10.10.60:FF:000416">
    <property type="entry name" value="Myb family transcription factor"/>
    <property type="match status" value="1"/>
</dbReference>
<keyword evidence="5" id="KW-1185">Reference proteome</keyword>
<feature type="transmembrane region" description="Helical" evidence="2">
    <location>
        <begin position="64"/>
        <end position="84"/>
    </location>
</feature>
<feature type="compositionally biased region" description="Basic residues" evidence="1">
    <location>
        <begin position="112"/>
        <end position="121"/>
    </location>
</feature>
<keyword evidence="2" id="KW-0812">Transmembrane</keyword>
<feature type="domain" description="Myb-like" evidence="3">
    <location>
        <begin position="261"/>
        <end position="310"/>
    </location>
</feature>
<dbReference type="GO" id="GO:0006450">
    <property type="term" value="P:regulation of translational fidelity"/>
    <property type="evidence" value="ECO:0007669"/>
    <property type="project" value="InterPro"/>
</dbReference>
<evidence type="ECO:0000256" key="1">
    <source>
        <dbReference type="SAM" id="MobiDB-lite"/>
    </source>
</evidence>
<gene>
    <name evidence="4" type="ORF">T459_00801</name>
</gene>
<dbReference type="InterPro" id="IPR001005">
    <property type="entry name" value="SANT/Myb"/>
</dbReference>
<protein>
    <recommendedName>
        <fullName evidence="3">Myb-like domain-containing protein</fullName>
    </recommendedName>
</protein>
<dbReference type="GO" id="GO:0005829">
    <property type="term" value="C:cytosol"/>
    <property type="evidence" value="ECO:0000318"/>
    <property type="project" value="GO_Central"/>
</dbReference>
<dbReference type="Proteomes" id="UP000222542">
    <property type="component" value="Unassembled WGS sequence"/>
</dbReference>
<name>A0A1U8GSU5_CAPAN</name>
<dbReference type="GO" id="GO:0051083">
    <property type="term" value="P:'de novo' cotranslational protein folding"/>
    <property type="evidence" value="ECO:0000318"/>
    <property type="project" value="GO_Central"/>
</dbReference>
<accession>A0A1U8GSU5</accession>
<dbReference type="GO" id="GO:0030544">
    <property type="term" value="F:Hsp70 protein binding"/>
    <property type="evidence" value="ECO:0000318"/>
    <property type="project" value="GO_Central"/>
</dbReference>
<evidence type="ECO:0000313" key="4">
    <source>
        <dbReference type="EMBL" id="PHT92919.1"/>
    </source>
</evidence>
<dbReference type="OrthoDB" id="10250354at2759"/>
<dbReference type="PANTHER" id="PTHR43999:SF3">
    <property type="entry name" value="TRANSCRIPTION FACTOR MAMYB"/>
    <property type="match status" value="1"/>
</dbReference>
<keyword evidence="2" id="KW-1133">Transmembrane helix</keyword>
<dbReference type="PANTHER" id="PTHR43999">
    <property type="entry name" value="DNAJ HOMOLOG SUBFAMILY C MEMBER 2"/>
    <property type="match status" value="1"/>
</dbReference>
<dbReference type="GO" id="GO:0043022">
    <property type="term" value="F:ribosome binding"/>
    <property type="evidence" value="ECO:0000318"/>
    <property type="project" value="GO_Central"/>
</dbReference>
<feature type="region of interest" description="Disordered" evidence="1">
    <location>
        <begin position="96"/>
        <end position="126"/>
    </location>
</feature>
<keyword evidence="2" id="KW-0472">Membrane</keyword>
<dbReference type="SMR" id="A0A1U8GSU5"/>
<dbReference type="EMBL" id="AYRZ02000001">
    <property type="protein sequence ID" value="PHT92919.1"/>
    <property type="molecule type" value="Genomic_DNA"/>
</dbReference>
<sequence length="328" mass="36139">MEFLDEDAKPRFLLQSKPLNQSNSVSDTQTRSLTRTGTIISISLSLLFLVLSFFYFSFEPFGSIFLWLSLSLLIGPFAPISVTAGDIRVGLGPPIHDPVKEDLSDTEDTKKSNRRSNRPIKKNLDFDPVVVDPNPEKINGSVPNSKKINGSIGVLEKSNGLVGNLGKSGGGGEGLWSEGDEELLRKMMGKNPVGKPGRWEAIAEGFNGRYKVESVIKKAKELGEKKVSDEDSYQRFLKDRKAVDKRVEEGGNERDFANVEVKKVVENGWSSGEDLALLNALKTFPKEVAMRWEKVAAAVPGRSKAACMKRMAVLKKDFRSSKSAITES</sequence>
<dbReference type="AlphaFoldDB" id="A0A1U8GSU5"/>
<evidence type="ECO:0000256" key="2">
    <source>
        <dbReference type="SAM" id="Phobius"/>
    </source>
</evidence>
<comment type="caution">
    <text evidence="4">The sequence shown here is derived from an EMBL/GenBank/DDBJ whole genome shotgun (WGS) entry which is preliminary data.</text>
</comment>
<dbReference type="GO" id="GO:0010597">
    <property type="term" value="P:green leaf volatile biosynthetic process"/>
    <property type="evidence" value="ECO:0007669"/>
    <property type="project" value="UniProtKB-ARBA"/>
</dbReference>
<dbReference type="InterPro" id="IPR009057">
    <property type="entry name" value="Homeodomain-like_sf"/>
</dbReference>
<reference evidence="4 5" key="1">
    <citation type="journal article" date="2014" name="Nat. Genet.">
        <title>Genome sequence of the hot pepper provides insights into the evolution of pungency in Capsicum species.</title>
        <authorList>
            <person name="Kim S."/>
            <person name="Park M."/>
            <person name="Yeom S.I."/>
            <person name="Kim Y.M."/>
            <person name="Lee J.M."/>
            <person name="Lee H.A."/>
            <person name="Seo E."/>
            <person name="Choi J."/>
            <person name="Cheong K."/>
            <person name="Kim K.T."/>
            <person name="Jung K."/>
            <person name="Lee G.W."/>
            <person name="Oh S.K."/>
            <person name="Bae C."/>
            <person name="Kim S.B."/>
            <person name="Lee H.Y."/>
            <person name="Kim S.Y."/>
            <person name="Kim M.S."/>
            <person name="Kang B.C."/>
            <person name="Jo Y.D."/>
            <person name="Yang H.B."/>
            <person name="Jeong H.J."/>
            <person name="Kang W.H."/>
            <person name="Kwon J.K."/>
            <person name="Shin C."/>
            <person name="Lim J.Y."/>
            <person name="Park J.H."/>
            <person name="Huh J.H."/>
            <person name="Kim J.S."/>
            <person name="Kim B.D."/>
            <person name="Cohen O."/>
            <person name="Paran I."/>
            <person name="Suh M.C."/>
            <person name="Lee S.B."/>
            <person name="Kim Y.K."/>
            <person name="Shin Y."/>
            <person name="Noh S.J."/>
            <person name="Park J."/>
            <person name="Seo Y.S."/>
            <person name="Kwon S.Y."/>
            <person name="Kim H.A."/>
            <person name="Park J.M."/>
            <person name="Kim H.J."/>
            <person name="Choi S.B."/>
            <person name="Bosland P.W."/>
            <person name="Reeves G."/>
            <person name="Jo S.H."/>
            <person name="Lee B.W."/>
            <person name="Cho H.T."/>
            <person name="Choi H.S."/>
            <person name="Lee M.S."/>
            <person name="Yu Y."/>
            <person name="Do Choi Y."/>
            <person name="Park B.S."/>
            <person name="van Deynze A."/>
            <person name="Ashrafi H."/>
            <person name="Hill T."/>
            <person name="Kim W.T."/>
            <person name="Pai H.S."/>
            <person name="Ahn H.K."/>
            <person name="Yeam I."/>
            <person name="Giovannoni J.J."/>
            <person name="Rose J.K."/>
            <person name="Sorensen I."/>
            <person name="Lee S.J."/>
            <person name="Kim R.W."/>
            <person name="Choi I.Y."/>
            <person name="Choi B.S."/>
            <person name="Lim J.S."/>
            <person name="Lee Y.H."/>
            <person name="Choi D."/>
        </authorList>
    </citation>
    <scope>NUCLEOTIDE SEQUENCE [LARGE SCALE GENOMIC DNA]</scope>
    <source>
        <strain evidence="5">cv. CM334</strain>
    </source>
</reference>
<reference evidence="4 5" key="2">
    <citation type="journal article" date="2017" name="Genome Biol.">
        <title>New reference genome sequences of hot pepper reveal the massive evolution of plant disease-resistance genes by retroduplication.</title>
        <authorList>
            <person name="Kim S."/>
            <person name="Park J."/>
            <person name="Yeom S.I."/>
            <person name="Kim Y.M."/>
            <person name="Seo E."/>
            <person name="Kim K.T."/>
            <person name="Kim M.S."/>
            <person name="Lee J.M."/>
            <person name="Cheong K."/>
            <person name="Shin H.S."/>
            <person name="Kim S.B."/>
            <person name="Han K."/>
            <person name="Lee J."/>
            <person name="Park M."/>
            <person name="Lee H.A."/>
            <person name="Lee H.Y."/>
            <person name="Lee Y."/>
            <person name="Oh S."/>
            <person name="Lee J.H."/>
            <person name="Choi E."/>
            <person name="Choi E."/>
            <person name="Lee S.E."/>
            <person name="Jeon J."/>
            <person name="Kim H."/>
            <person name="Choi G."/>
            <person name="Song H."/>
            <person name="Lee J."/>
            <person name="Lee S.C."/>
            <person name="Kwon J.K."/>
            <person name="Lee H.Y."/>
            <person name="Koo N."/>
            <person name="Hong Y."/>
            <person name="Kim R.W."/>
            <person name="Kang W.H."/>
            <person name="Huh J.H."/>
            <person name="Kang B.C."/>
            <person name="Yang T.J."/>
            <person name="Lee Y.H."/>
            <person name="Bennetzen J.L."/>
            <person name="Choi D."/>
        </authorList>
    </citation>
    <scope>NUCLEOTIDE SEQUENCE [LARGE SCALE GENOMIC DNA]</scope>
    <source>
        <strain evidence="5">cv. CM334</strain>
    </source>
</reference>
<dbReference type="Gene3D" id="1.10.10.60">
    <property type="entry name" value="Homeodomain-like"/>
    <property type="match status" value="2"/>
</dbReference>
<dbReference type="GO" id="GO:0005783">
    <property type="term" value="C:endoplasmic reticulum"/>
    <property type="evidence" value="ECO:0007669"/>
    <property type="project" value="EnsemblPlants"/>
</dbReference>
<organism evidence="4 5">
    <name type="scientific">Capsicum annuum</name>
    <name type="common">Capsicum pepper</name>
    <dbReference type="NCBI Taxonomy" id="4072"/>
    <lineage>
        <taxon>Eukaryota</taxon>
        <taxon>Viridiplantae</taxon>
        <taxon>Streptophyta</taxon>
        <taxon>Embryophyta</taxon>
        <taxon>Tracheophyta</taxon>
        <taxon>Spermatophyta</taxon>
        <taxon>Magnoliopsida</taxon>
        <taxon>eudicotyledons</taxon>
        <taxon>Gunneridae</taxon>
        <taxon>Pentapetalae</taxon>
        <taxon>asterids</taxon>
        <taxon>lamiids</taxon>
        <taxon>Solanales</taxon>
        <taxon>Solanaceae</taxon>
        <taxon>Solanoideae</taxon>
        <taxon>Capsiceae</taxon>
        <taxon>Capsicum</taxon>
    </lineage>
</organism>
<dbReference type="KEGG" id="cann:107869117"/>
<evidence type="ECO:0000313" key="5">
    <source>
        <dbReference type="Proteomes" id="UP000222542"/>
    </source>
</evidence>
<dbReference type="GO" id="GO:0048767">
    <property type="term" value="P:root hair elongation"/>
    <property type="evidence" value="ECO:0007669"/>
    <property type="project" value="EnsemblPlants"/>
</dbReference>
<dbReference type="PROSITE" id="PS50090">
    <property type="entry name" value="MYB_LIKE"/>
    <property type="match status" value="1"/>
</dbReference>
<dbReference type="SUPFAM" id="SSF46689">
    <property type="entry name" value="Homeodomain-like"/>
    <property type="match status" value="1"/>
</dbReference>
<evidence type="ECO:0000259" key="3">
    <source>
        <dbReference type="PROSITE" id="PS50090"/>
    </source>
</evidence>
<dbReference type="InterPro" id="IPR044634">
    <property type="entry name" value="Zuotin/DnaJC2"/>
</dbReference>
<feature type="compositionally biased region" description="Basic and acidic residues" evidence="1">
    <location>
        <begin position="97"/>
        <end position="111"/>
    </location>
</feature>
<feature type="transmembrane region" description="Helical" evidence="2">
    <location>
        <begin position="39"/>
        <end position="58"/>
    </location>
</feature>
<dbReference type="CDD" id="cd00167">
    <property type="entry name" value="SANT"/>
    <property type="match status" value="2"/>
</dbReference>
<dbReference type="Gramene" id="PHT92919">
    <property type="protein sequence ID" value="PHT92919"/>
    <property type="gene ID" value="T459_00801"/>
</dbReference>
<dbReference type="STRING" id="4072.A0A1U8GSU5"/>